<dbReference type="Proteomes" id="UP001140094">
    <property type="component" value="Unassembled WGS sequence"/>
</dbReference>
<dbReference type="InterPro" id="IPR015943">
    <property type="entry name" value="WD40/YVTN_repeat-like_dom_sf"/>
</dbReference>
<dbReference type="SUPFAM" id="SSF50978">
    <property type="entry name" value="WD40 repeat-like"/>
    <property type="match status" value="1"/>
</dbReference>
<dbReference type="InterPro" id="IPR051858">
    <property type="entry name" value="WD_repeat_GAD-1"/>
</dbReference>
<keyword evidence="2" id="KW-0677">Repeat</keyword>
<evidence type="ECO:0000256" key="3">
    <source>
        <dbReference type="PROSITE-ProRule" id="PRU00221"/>
    </source>
</evidence>
<comment type="caution">
    <text evidence="5">The sequence shown here is derived from an EMBL/GenBank/DDBJ whole genome shotgun (WGS) entry which is preliminary data.</text>
</comment>
<dbReference type="GO" id="GO:0005634">
    <property type="term" value="C:nucleus"/>
    <property type="evidence" value="ECO:0007669"/>
    <property type="project" value="TreeGrafter"/>
</dbReference>
<evidence type="ECO:0000313" key="5">
    <source>
        <dbReference type="EMBL" id="KAJ2800404.1"/>
    </source>
</evidence>
<dbReference type="Pfam" id="PF00400">
    <property type="entry name" value="WD40"/>
    <property type="match status" value="3"/>
</dbReference>
<dbReference type="OrthoDB" id="10264376at2759"/>
<sequence>MALSDELNKYIPKGFGKKKNKKGLTTSNADSKVDADRHSVSAAKKDTEGKRDYSVAEASTSVDTIASNNANDDNSGGKQSITKSTSEEDTTSDTAAVGAPVSYHIAMTGHKKAVSTLAWDPSGDNLSSGEHGANMMLWSFPTMDRSFQSYRTVVPFEGQQIHALKYNSTGDLLLCATGDPRPKLFMPDGRAVCEFKRGDMYVMDMRRTTGHVAALTSVDWCPGEEKFVTAGADSTLRIWDCERPQAQLQVIVAKTQARGRRVAVTACTYSADGRTIASTQDDGGLSLWPSAGPFIRPTQHAANAHLPGTETSAVQFVPGNANHLVTRGGDDTVKLWDIRKLTAPLATKGSLPSAGPEANMAFDPEGRRLLVGAASAGSTPSCNASIAVLDPANLTEQHQISIPLPGDVLSITWHPRLNQIATGLTTGAIAVMYDDSSTRGVKLCIGKRLQPRQASESSSVGQIITPHALPLFREEKPMMAKRRRDKAREDPMISQKPKVPTYGHGKGGVIGVNETQHIMKSIMKDTVRDDDPREALLRYAAVAESDPVFISPSYKDTQDKPLFDDTGMADEPEMKRRK</sequence>
<dbReference type="PANTHER" id="PTHR16017:SF0">
    <property type="entry name" value="WD REPEAT-CONTAINING PROTEIN 70"/>
    <property type="match status" value="1"/>
</dbReference>
<organism evidence="5 6">
    <name type="scientific">Coemansia guatemalensis</name>
    <dbReference type="NCBI Taxonomy" id="2761395"/>
    <lineage>
        <taxon>Eukaryota</taxon>
        <taxon>Fungi</taxon>
        <taxon>Fungi incertae sedis</taxon>
        <taxon>Zoopagomycota</taxon>
        <taxon>Kickxellomycotina</taxon>
        <taxon>Kickxellomycetes</taxon>
        <taxon>Kickxellales</taxon>
        <taxon>Kickxellaceae</taxon>
        <taxon>Coemansia</taxon>
    </lineage>
</organism>
<feature type="repeat" description="WD" evidence="3">
    <location>
        <begin position="208"/>
        <end position="240"/>
    </location>
</feature>
<dbReference type="AlphaFoldDB" id="A0A9W8HUD8"/>
<feature type="compositionally biased region" description="Basic and acidic residues" evidence="4">
    <location>
        <begin position="31"/>
        <end position="54"/>
    </location>
</feature>
<name>A0A9W8HUD8_9FUNG</name>
<dbReference type="PROSITE" id="PS50294">
    <property type="entry name" value="WD_REPEATS_REGION"/>
    <property type="match status" value="2"/>
</dbReference>
<evidence type="ECO:0000256" key="4">
    <source>
        <dbReference type="SAM" id="MobiDB-lite"/>
    </source>
</evidence>
<dbReference type="InterPro" id="IPR036322">
    <property type="entry name" value="WD40_repeat_dom_sf"/>
</dbReference>
<evidence type="ECO:0008006" key="7">
    <source>
        <dbReference type="Google" id="ProtNLM"/>
    </source>
</evidence>
<dbReference type="EMBL" id="JANBUO010000991">
    <property type="protein sequence ID" value="KAJ2800404.1"/>
    <property type="molecule type" value="Genomic_DNA"/>
</dbReference>
<dbReference type="InterPro" id="IPR001680">
    <property type="entry name" value="WD40_rpt"/>
</dbReference>
<dbReference type="PANTHER" id="PTHR16017">
    <property type="entry name" value="GASTRULATION DEFECTIVE PROTEIN 1-RELATED"/>
    <property type="match status" value="1"/>
</dbReference>
<proteinExistence type="predicted"/>
<feature type="region of interest" description="Disordered" evidence="4">
    <location>
        <begin position="550"/>
        <end position="578"/>
    </location>
</feature>
<evidence type="ECO:0000256" key="2">
    <source>
        <dbReference type="ARBA" id="ARBA00022737"/>
    </source>
</evidence>
<keyword evidence="6" id="KW-1185">Reference proteome</keyword>
<dbReference type="Gene3D" id="2.130.10.10">
    <property type="entry name" value="YVTN repeat-like/Quinoprotein amine dehydrogenase"/>
    <property type="match status" value="2"/>
</dbReference>
<dbReference type="GO" id="GO:0035861">
    <property type="term" value="C:site of double-strand break"/>
    <property type="evidence" value="ECO:0007669"/>
    <property type="project" value="TreeGrafter"/>
</dbReference>
<protein>
    <recommendedName>
        <fullName evidence="7">WD40 repeat-like protein</fullName>
    </recommendedName>
</protein>
<dbReference type="SMART" id="SM00320">
    <property type="entry name" value="WD40"/>
    <property type="match status" value="5"/>
</dbReference>
<evidence type="ECO:0000313" key="6">
    <source>
        <dbReference type="Proteomes" id="UP001140094"/>
    </source>
</evidence>
<keyword evidence="1 3" id="KW-0853">WD repeat</keyword>
<feature type="repeat" description="WD" evidence="3">
    <location>
        <begin position="107"/>
        <end position="148"/>
    </location>
</feature>
<gene>
    <name evidence="5" type="ORF">H4R20_004076</name>
</gene>
<dbReference type="PROSITE" id="PS50082">
    <property type="entry name" value="WD_REPEATS_2"/>
    <property type="match status" value="2"/>
</dbReference>
<evidence type="ECO:0000256" key="1">
    <source>
        <dbReference type="ARBA" id="ARBA00022574"/>
    </source>
</evidence>
<feature type="compositionally biased region" description="Polar residues" evidence="4">
    <location>
        <begin position="57"/>
        <end position="83"/>
    </location>
</feature>
<reference evidence="5" key="1">
    <citation type="submission" date="2022-07" db="EMBL/GenBank/DDBJ databases">
        <title>Phylogenomic reconstructions and comparative analyses of Kickxellomycotina fungi.</title>
        <authorList>
            <person name="Reynolds N.K."/>
            <person name="Stajich J.E."/>
            <person name="Barry K."/>
            <person name="Grigoriev I.V."/>
            <person name="Crous P."/>
            <person name="Smith M.E."/>
        </authorList>
    </citation>
    <scope>NUCLEOTIDE SEQUENCE</scope>
    <source>
        <strain evidence="5">NRRL 1565</strain>
    </source>
</reference>
<accession>A0A9W8HUD8</accession>
<feature type="region of interest" description="Disordered" evidence="4">
    <location>
        <begin position="483"/>
        <end position="507"/>
    </location>
</feature>
<feature type="region of interest" description="Disordered" evidence="4">
    <location>
        <begin position="1"/>
        <end position="95"/>
    </location>
</feature>